<feature type="domain" description="Glycoside hydrolase family 5" evidence="4">
    <location>
        <begin position="55"/>
        <end position="392"/>
    </location>
</feature>
<evidence type="ECO:0000313" key="6">
    <source>
        <dbReference type="Proteomes" id="UP000275256"/>
    </source>
</evidence>
<accession>A0A3M0GJN7</accession>
<comment type="caution">
    <text evidence="5">The sequence shown here is derived from an EMBL/GenBank/DDBJ whole genome shotgun (WGS) entry which is preliminary data.</text>
</comment>
<evidence type="ECO:0000256" key="1">
    <source>
        <dbReference type="ARBA" id="ARBA00022801"/>
    </source>
</evidence>
<name>A0A3M0GJN7_9ACTN</name>
<dbReference type="AlphaFoldDB" id="A0A3M0GJN7"/>
<dbReference type="InterPro" id="IPR052066">
    <property type="entry name" value="Glycosphingolipid_Hydrolases"/>
</dbReference>
<gene>
    <name evidence="5" type="ORF">EAX62_01365</name>
</gene>
<dbReference type="Gene3D" id="2.60.40.1180">
    <property type="entry name" value="Golgi alpha-mannosidase II"/>
    <property type="match status" value="1"/>
</dbReference>
<dbReference type="PANTHER" id="PTHR31308">
    <property type="match status" value="1"/>
</dbReference>
<evidence type="ECO:0000259" key="4">
    <source>
        <dbReference type="Pfam" id="PF00150"/>
    </source>
</evidence>
<proteinExistence type="inferred from homology"/>
<organism evidence="5 6">
    <name type="scientific">Tessaracoccus antarcticus</name>
    <dbReference type="NCBI Taxonomy" id="2479848"/>
    <lineage>
        <taxon>Bacteria</taxon>
        <taxon>Bacillati</taxon>
        <taxon>Actinomycetota</taxon>
        <taxon>Actinomycetes</taxon>
        <taxon>Propionibacteriales</taxon>
        <taxon>Propionibacteriaceae</taxon>
        <taxon>Tessaracoccus</taxon>
    </lineage>
</organism>
<keyword evidence="1 3" id="KW-0378">Hydrolase</keyword>
<dbReference type="GO" id="GO:0000272">
    <property type="term" value="P:polysaccharide catabolic process"/>
    <property type="evidence" value="ECO:0007669"/>
    <property type="project" value="InterPro"/>
</dbReference>
<evidence type="ECO:0000313" key="5">
    <source>
        <dbReference type="EMBL" id="RMB61339.1"/>
    </source>
</evidence>
<dbReference type="InterPro" id="IPR017853">
    <property type="entry name" value="GH"/>
</dbReference>
<dbReference type="Gene3D" id="3.20.20.80">
    <property type="entry name" value="Glycosidases"/>
    <property type="match status" value="1"/>
</dbReference>
<dbReference type="Pfam" id="PF00150">
    <property type="entry name" value="Cellulase"/>
    <property type="match status" value="1"/>
</dbReference>
<sequence length="485" mass="52224">MMRPEGVGMRLHTEGSVLRDEHGRQRVLHGINLVHKGRPGARDAEEFMGPWSTADVADLSARGFTVVRLGMIWAAVEPEPGVYSEDYLAWLASQLDLLGEHGIGVVLDAHQDLYSQSFCDGAPGWATLTNERFEATDLWSDAYLTSPAVHGALDAFWANAPGPEGIGLQDSFAAMWAHVAERFRGHPALIGYDILNDPTPGTASKEVFGALMHAFGAATGQDHNQIAAEFMEPDTKLSQLERLDDVAVHRAIGNTVAPLLAAFEKQAVAPMMARVAAAVRAVDPDSLLVREHSYFANLGIPSGQPPLNDHSWVYSPHGYDLTVDTPAIAASSNIRAGTIFARHAETQARLGAPVLVGAWGAFGDAVGVAHHATFLLDTFDTLGWSWTYWSWAEDFAGSEAAVALRRPRPIAFAGDAISWCVDGDRFTAVWQGRGCSVPSEFWFPDAAATEVAVECNGVGTPVSRTADRVLVEAAAGRFSLTATWR</sequence>
<reference evidence="5 6" key="1">
    <citation type="submission" date="2018-10" db="EMBL/GenBank/DDBJ databases">
        <title>Tessaracoccus antarcticuss sp. nov., isolated from sediment.</title>
        <authorList>
            <person name="Zhou L.Y."/>
            <person name="Du Z.J."/>
        </authorList>
    </citation>
    <scope>NUCLEOTIDE SEQUENCE [LARGE SCALE GENOMIC DNA]</scope>
    <source>
        <strain evidence="5 6">JDX10</strain>
    </source>
</reference>
<evidence type="ECO:0000256" key="2">
    <source>
        <dbReference type="ARBA" id="ARBA00023295"/>
    </source>
</evidence>
<dbReference type="InterPro" id="IPR001547">
    <property type="entry name" value="Glyco_hydro_5"/>
</dbReference>
<comment type="similarity">
    <text evidence="3">Belongs to the glycosyl hydrolase 5 (cellulase A) family.</text>
</comment>
<dbReference type="InterPro" id="IPR013780">
    <property type="entry name" value="Glyco_hydro_b"/>
</dbReference>
<dbReference type="PANTHER" id="PTHR31308:SF3">
    <property type="entry name" value="ENDOGLYCOCERAMIDASE"/>
    <property type="match status" value="1"/>
</dbReference>
<protein>
    <recommendedName>
        <fullName evidence="4">Glycoside hydrolase family 5 domain-containing protein</fullName>
    </recommendedName>
</protein>
<dbReference type="Proteomes" id="UP000275256">
    <property type="component" value="Unassembled WGS sequence"/>
</dbReference>
<evidence type="ECO:0000256" key="3">
    <source>
        <dbReference type="RuleBase" id="RU361153"/>
    </source>
</evidence>
<dbReference type="GO" id="GO:0004553">
    <property type="term" value="F:hydrolase activity, hydrolyzing O-glycosyl compounds"/>
    <property type="evidence" value="ECO:0007669"/>
    <property type="project" value="InterPro"/>
</dbReference>
<keyword evidence="6" id="KW-1185">Reference proteome</keyword>
<dbReference type="SUPFAM" id="SSF51445">
    <property type="entry name" value="(Trans)glycosidases"/>
    <property type="match status" value="1"/>
</dbReference>
<keyword evidence="2 3" id="KW-0326">Glycosidase</keyword>
<dbReference type="EMBL" id="REFW01000001">
    <property type="protein sequence ID" value="RMB61339.1"/>
    <property type="molecule type" value="Genomic_DNA"/>
</dbReference>